<sequence length="289" mass="31787">MKQKTSELGTMLIVIAGNIIYALAVKLFVMPADLITGGSTGIALFVNRIWHIPVSPFLLIFNTIMLVWGWKTLGKKFAMTTILSTFSYPLALSFFEVVLKDVVLTENTMLNAVFAGLGIGVSLGLVIRSGASTGGMDIPPLVLNHYFRIPVSFSLNAMDLCILLLQAFFHTPEKTLYGIIVVLIYTMTMDKLLLMGTTRTEVKVISAHSAEIRQAILSEVDRGVTILEAKGGYSGEPEEMLLSIISDRELPKVEKLIHAIDPESFLIVSRVTEVAGRGFTLSKQYKNRT</sequence>
<gene>
    <name evidence="8" type="ORF">FYJ51_01575</name>
</gene>
<dbReference type="PANTHER" id="PTHR33545:SF5">
    <property type="entry name" value="UPF0750 MEMBRANE PROTEIN YITT"/>
    <property type="match status" value="1"/>
</dbReference>
<accession>A0A7X2NQ90</accession>
<feature type="transmembrane region" description="Helical" evidence="6">
    <location>
        <begin position="77"/>
        <end position="97"/>
    </location>
</feature>
<dbReference type="Gene3D" id="3.30.70.120">
    <property type="match status" value="1"/>
</dbReference>
<dbReference type="Pfam" id="PF10035">
    <property type="entry name" value="DUF2179"/>
    <property type="match status" value="1"/>
</dbReference>
<keyword evidence="9" id="KW-1185">Reference proteome</keyword>
<dbReference type="CDD" id="cd16380">
    <property type="entry name" value="YitT_C"/>
    <property type="match status" value="1"/>
</dbReference>
<evidence type="ECO:0000256" key="2">
    <source>
        <dbReference type="ARBA" id="ARBA00022475"/>
    </source>
</evidence>
<comment type="caution">
    <text evidence="8">The sequence shown here is derived from an EMBL/GenBank/DDBJ whole genome shotgun (WGS) entry which is preliminary data.</text>
</comment>
<dbReference type="GO" id="GO:0005886">
    <property type="term" value="C:plasma membrane"/>
    <property type="evidence" value="ECO:0007669"/>
    <property type="project" value="UniProtKB-SubCell"/>
</dbReference>
<evidence type="ECO:0000313" key="8">
    <source>
        <dbReference type="EMBL" id="MSS57599.1"/>
    </source>
</evidence>
<proteinExistence type="predicted"/>
<protein>
    <submittedName>
        <fullName evidence="8">YitT family protein</fullName>
    </submittedName>
</protein>
<dbReference type="InterPro" id="IPR015867">
    <property type="entry name" value="N-reg_PII/ATP_PRibTrfase_C"/>
</dbReference>
<keyword evidence="4 6" id="KW-1133">Transmembrane helix</keyword>
<organism evidence="8 9">
    <name type="scientific">Stecheria intestinalis</name>
    <dbReference type="NCBI Taxonomy" id="2606630"/>
    <lineage>
        <taxon>Bacteria</taxon>
        <taxon>Bacillati</taxon>
        <taxon>Bacillota</taxon>
        <taxon>Erysipelotrichia</taxon>
        <taxon>Erysipelotrichales</taxon>
        <taxon>Erysipelotrichaceae</taxon>
        <taxon>Stecheria</taxon>
    </lineage>
</organism>
<dbReference type="RefSeq" id="WP_154502416.1">
    <property type="nucleotide sequence ID" value="NZ_VUMN01000002.1"/>
</dbReference>
<comment type="subcellular location">
    <subcellularLocation>
        <location evidence="1">Cell membrane</location>
        <topology evidence="1">Multi-pass membrane protein</topology>
    </subcellularLocation>
</comment>
<dbReference type="PANTHER" id="PTHR33545">
    <property type="entry name" value="UPF0750 MEMBRANE PROTEIN YITT-RELATED"/>
    <property type="match status" value="1"/>
</dbReference>
<feature type="transmembrane region" description="Helical" evidence="6">
    <location>
        <begin position="175"/>
        <end position="194"/>
    </location>
</feature>
<feature type="transmembrane region" description="Helical" evidence="6">
    <location>
        <begin position="147"/>
        <end position="169"/>
    </location>
</feature>
<evidence type="ECO:0000259" key="7">
    <source>
        <dbReference type="Pfam" id="PF10035"/>
    </source>
</evidence>
<evidence type="ECO:0000256" key="4">
    <source>
        <dbReference type="ARBA" id="ARBA00022989"/>
    </source>
</evidence>
<feature type="transmembrane region" description="Helical" evidence="6">
    <location>
        <begin position="12"/>
        <end position="29"/>
    </location>
</feature>
<evidence type="ECO:0000256" key="6">
    <source>
        <dbReference type="SAM" id="Phobius"/>
    </source>
</evidence>
<keyword evidence="2" id="KW-1003">Cell membrane</keyword>
<dbReference type="AlphaFoldDB" id="A0A7X2NQ90"/>
<evidence type="ECO:0000256" key="3">
    <source>
        <dbReference type="ARBA" id="ARBA00022692"/>
    </source>
</evidence>
<dbReference type="InterPro" id="IPR051461">
    <property type="entry name" value="UPF0750_membrane"/>
</dbReference>
<dbReference type="EMBL" id="VUMN01000002">
    <property type="protein sequence ID" value="MSS57599.1"/>
    <property type="molecule type" value="Genomic_DNA"/>
</dbReference>
<feature type="domain" description="DUF2179" evidence="7">
    <location>
        <begin position="222"/>
        <end position="276"/>
    </location>
</feature>
<dbReference type="InterPro" id="IPR019264">
    <property type="entry name" value="DUF2179"/>
</dbReference>
<evidence type="ECO:0000256" key="1">
    <source>
        <dbReference type="ARBA" id="ARBA00004651"/>
    </source>
</evidence>
<dbReference type="Proteomes" id="UP000461880">
    <property type="component" value="Unassembled WGS sequence"/>
</dbReference>
<dbReference type="PIRSF" id="PIRSF006483">
    <property type="entry name" value="Membrane_protein_YitT"/>
    <property type="match status" value="1"/>
</dbReference>
<feature type="transmembrane region" description="Helical" evidence="6">
    <location>
        <begin position="109"/>
        <end position="127"/>
    </location>
</feature>
<dbReference type="InterPro" id="IPR003740">
    <property type="entry name" value="YitT"/>
</dbReference>
<keyword evidence="3 6" id="KW-0812">Transmembrane</keyword>
<evidence type="ECO:0000313" key="9">
    <source>
        <dbReference type="Proteomes" id="UP000461880"/>
    </source>
</evidence>
<feature type="transmembrane region" description="Helical" evidence="6">
    <location>
        <begin position="49"/>
        <end position="70"/>
    </location>
</feature>
<name>A0A7X2NQ90_9FIRM</name>
<evidence type="ECO:0000256" key="5">
    <source>
        <dbReference type="ARBA" id="ARBA00023136"/>
    </source>
</evidence>
<dbReference type="Pfam" id="PF02588">
    <property type="entry name" value="YitT_membrane"/>
    <property type="match status" value="1"/>
</dbReference>
<reference evidence="8 9" key="1">
    <citation type="submission" date="2019-08" db="EMBL/GenBank/DDBJ databases">
        <title>In-depth cultivation of the pig gut microbiome towards novel bacterial diversity and tailored functional studies.</title>
        <authorList>
            <person name="Wylensek D."/>
            <person name="Hitch T.C.A."/>
            <person name="Clavel T."/>
        </authorList>
    </citation>
    <scope>NUCLEOTIDE SEQUENCE [LARGE SCALE GENOMIC DNA]</scope>
    <source>
        <strain evidence="8 9">Oil+RF-744-GAM-WT-6</strain>
    </source>
</reference>
<keyword evidence="5 6" id="KW-0472">Membrane</keyword>